<dbReference type="AlphaFoldDB" id="A0AAC8Z073"/>
<dbReference type="Gene3D" id="1.20.1290.10">
    <property type="entry name" value="AhpD-like"/>
    <property type="match status" value="1"/>
</dbReference>
<evidence type="ECO:0000259" key="1">
    <source>
        <dbReference type="Pfam" id="PF02627"/>
    </source>
</evidence>
<dbReference type="SUPFAM" id="SSF69118">
    <property type="entry name" value="AhpD-like"/>
    <property type="match status" value="1"/>
</dbReference>
<reference evidence="3" key="1">
    <citation type="submission" date="2015-11" db="EMBL/GenBank/DDBJ databases">
        <title>Complete genome sequence of a polyethylene-glycol degrader Sphingopyxis macrogoltabida 203N (NBRC 111659).</title>
        <authorList>
            <person name="Yoshiyuki O."/>
            <person name="Shouta N."/>
            <person name="Nagata Y."/>
            <person name="Numata M."/>
            <person name="Tsuchikane K."/>
            <person name="Hosoyama A."/>
            <person name="Yamazoe A."/>
            <person name="Tsuda M."/>
            <person name="Fujita N."/>
            <person name="Kawai F."/>
        </authorList>
    </citation>
    <scope>NUCLEOTIDE SEQUENCE [LARGE SCALE GENOMIC DNA]</scope>
    <source>
        <strain evidence="3">203N</strain>
    </source>
</reference>
<protein>
    <recommendedName>
        <fullName evidence="1">Carboxymuconolactone decarboxylase-like domain-containing protein</fullName>
    </recommendedName>
</protein>
<proteinExistence type="predicted"/>
<dbReference type="InterPro" id="IPR029032">
    <property type="entry name" value="AhpD-like"/>
</dbReference>
<dbReference type="PANTHER" id="PTHR33570">
    <property type="entry name" value="4-CARBOXYMUCONOLACTONE DECARBOXYLASE FAMILY PROTEIN"/>
    <property type="match status" value="1"/>
</dbReference>
<dbReference type="KEGG" id="smaz:LH19_10945"/>
<dbReference type="Proteomes" id="UP000076088">
    <property type="component" value="Chromosome"/>
</dbReference>
<dbReference type="EMBL" id="CP013344">
    <property type="protein sequence ID" value="AMU89152.1"/>
    <property type="molecule type" value="Genomic_DNA"/>
</dbReference>
<organism evidence="2 3">
    <name type="scientific">Sphingopyxis macrogoltabida</name>
    <name type="common">Sphingomonas macrogoltabidus</name>
    <dbReference type="NCBI Taxonomy" id="33050"/>
    <lineage>
        <taxon>Bacteria</taxon>
        <taxon>Pseudomonadati</taxon>
        <taxon>Pseudomonadota</taxon>
        <taxon>Alphaproteobacteria</taxon>
        <taxon>Sphingomonadales</taxon>
        <taxon>Sphingomonadaceae</taxon>
        <taxon>Sphingopyxis</taxon>
    </lineage>
</organism>
<accession>A0AAC8Z073</accession>
<dbReference type="InterPro" id="IPR003779">
    <property type="entry name" value="CMD-like"/>
</dbReference>
<feature type="domain" description="Carboxymuconolactone decarboxylase-like" evidence="1">
    <location>
        <begin position="36"/>
        <end position="118"/>
    </location>
</feature>
<dbReference type="PANTHER" id="PTHR33570:SF2">
    <property type="entry name" value="CARBOXYMUCONOLACTONE DECARBOXYLASE-LIKE DOMAIN-CONTAINING PROTEIN"/>
    <property type="match status" value="1"/>
</dbReference>
<dbReference type="RefSeq" id="WP_054727772.1">
    <property type="nucleotide sequence ID" value="NZ_CP009429.1"/>
</dbReference>
<dbReference type="Pfam" id="PF02627">
    <property type="entry name" value="CMD"/>
    <property type="match status" value="1"/>
</dbReference>
<dbReference type="GO" id="GO:0051920">
    <property type="term" value="F:peroxiredoxin activity"/>
    <property type="evidence" value="ECO:0007669"/>
    <property type="project" value="InterPro"/>
</dbReference>
<evidence type="ECO:0000313" key="2">
    <source>
        <dbReference type="EMBL" id="AMU89152.1"/>
    </source>
</evidence>
<evidence type="ECO:0000313" key="3">
    <source>
        <dbReference type="Proteomes" id="UP000076088"/>
    </source>
</evidence>
<reference evidence="2 3" key="2">
    <citation type="journal article" date="2016" name="Genome Announc.">
        <title>Complete Genome Sequence of Sphingopyxis macrogoltabida Strain 203N (NBRC 111659), a Polyethylene Glycol Degrader.</title>
        <authorList>
            <person name="Ohtsubo Y."/>
            <person name="Nonoyama S."/>
            <person name="Nagata Y."/>
            <person name="Numata M."/>
            <person name="Tsuchikane K."/>
            <person name="Hosoyama A."/>
            <person name="Yamazoe A."/>
            <person name="Tsuda M."/>
            <person name="Fujita N."/>
            <person name="Kawai F."/>
        </authorList>
    </citation>
    <scope>NUCLEOTIDE SEQUENCE [LARGE SCALE GENOMIC DNA]</scope>
    <source>
        <strain evidence="2 3">203N</strain>
    </source>
</reference>
<keyword evidence="3" id="KW-1185">Reference proteome</keyword>
<sequence length="124" mass="13321">MTGEFDSAHGRATRARIMGDELVDAVYSTADDMQQDVQDYVSALCWGEIFNRDGLSQQVRILINIAALASIGERDTMKHHVRAAVRLGCSRVEIREAIIQAGSTTGIGRAALACRAASEALGEA</sequence>
<gene>
    <name evidence="2" type="ORF">ATM17_08890</name>
</gene>
<dbReference type="InterPro" id="IPR052512">
    <property type="entry name" value="4CMD/NDH-1_regulator"/>
</dbReference>
<name>A0AAC8Z073_SPHMC</name>